<gene>
    <name evidence="4" type="ORF">C4N9_15035</name>
</gene>
<name>A0A2U2C776_9RHOB</name>
<dbReference type="OrthoDB" id="9803111at2"/>
<evidence type="ECO:0000256" key="2">
    <source>
        <dbReference type="SAM" id="Phobius"/>
    </source>
</evidence>
<keyword evidence="2" id="KW-0472">Membrane</keyword>
<dbReference type="InterPro" id="IPR036291">
    <property type="entry name" value="NAD(P)-bd_dom_sf"/>
</dbReference>
<sequence length="628" mass="68032">MLTRLTTLSRRTKQLILLWLDILLVPVSLLVSMAVSSSTIPFLQEIRAELPAMILLSVAAGFISVSLGLPRVQLKSYELSALGRSAALGGMLAGMLAIMVLMGQSNVQAGTPVILALMYSVFSATSRLVLLQILLALYRKNVDETRVLIYGAGKTGIQLAMALKSTEDVRLLGFLDDNSVLHGMTVAGQTVYPAQRIEALIRSQNVDKVLLAMPSLSQPRQAQIARRVAKMKVEVQTLPSFAQLIGQEEIVDKLAPVLPNQVLGRKHLKDALDGGCTAYRGRCVMITGAGGSIGSEICRQILSCKPERLVLLELTEFALFSIDRELRALAEDTGTEIVPILGSVNDARLVDATIRAQGVQVILHAAAYKHVPMVEKNPLAGIANNVFGTQTVAMAALDNKIERFVLVSTDKAVRPLGVMGATKRMAELIVGDCARRSKETVFSMVRFGNVLGSSGSVVPIFYDQVSRGGPVTVTDPEVTRYFMTIQEACRLVLWAGTLSEGGEIFVLDMGKPVKIADLARQVIEAAGYSVQDKDNPDGDIEVITTGLREGEKLHEELTVSPRLSQTAHPKLGCAREELLTEFEIVRALQSLRGAVETGDADTAVAEMMHWLKRDLDNNLRLAESLARG</sequence>
<feature type="transmembrane region" description="Helical" evidence="2">
    <location>
        <begin position="50"/>
        <end position="69"/>
    </location>
</feature>
<evidence type="ECO:0000256" key="1">
    <source>
        <dbReference type="ARBA" id="ARBA00007430"/>
    </source>
</evidence>
<comment type="caution">
    <text evidence="4">The sequence shown here is derived from an EMBL/GenBank/DDBJ whole genome shotgun (WGS) entry which is preliminary data.</text>
</comment>
<keyword evidence="2" id="KW-0812">Transmembrane</keyword>
<evidence type="ECO:0000259" key="3">
    <source>
        <dbReference type="Pfam" id="PF02719"/>
    </source>
</evidence>
<dbReference type="PANTHER" id="PTHR43318">
    <property type="entry name" value="UDP-N-ACETYLGLUCOSAMINE 4,6-DEHYDRATASE"/>
    <property type="match status" value="1"/>
</dbReference>
<dbReference type="AlphaFoldDB" id="A0A2U2C776"/>
<keyword evidence="5" id="KW-1185">Reference proteome</keyword>
<keyword evidence="2" id="KW-1133">Transmembrane helix</keyword>
<dbReference type="InterPro" id="IPR051203">
    <property type="entry name" value="Polysaccharide_Synthase-Rel"/>
</dbReference>
<feature type="domain" description="Polysaccharide biosynthesis protein CapD-like" evidence="3">
    <location>
        <begin position="284"/>
        <end position="570"/>
    </location>
</feature>
<organism evidence="4 5">
    <name type="scientific">Pararhodobacter marinus</name>
    <dbReference type="NCBI Taxonomy" id="2184063"/>
    <lineage>
        <taxon>Bacteria</taxon>
        <taxon>Pseudomonadati</taxon>
        <taxon>Pseudomonadota</taxon>
        <taxon>Alphaproteobacteria</taxon>
        <taxon>Rhodobacterales</taxon>
        <taxon>Paracoccaceae</taxon>
        <taxon>Pararhodobacter</taxon>
    </lineage>
</organism>
<proteinExistence type="inferred from homology"/>
<feature type="transmembrane region" description="Helical" evidence="2">
    <location>
        <begin position="114"/>
        <end position="138"/>
    </location>
</feature>
<dbReference type="EMBL" id="QEYD01000009">
    <property type="protein sequence ID" value="PWE27748.1"/>
    <property type="molecule type" value="Genomic_DNA"/>
</dbReference>
<feature type="transmembrane region" description="Helical" evidence="2">
    <location>
        <begin position="81"/>
        <end position="102"/>
    </location>
</feature>
<dbReference type="InterPro" id="IPR003869">
    <property type="entry name" value="Polysac_CapD-like"/>
</dbReference>
<protein>
    <submittedName>
        <fullName evidence="4">Polysaccharide biosynthesis protein</fullName>
    </submittedName>
</protein>
<feature type="transmembrane region" description="Helical" evidence="2">
    <location>
        <begin position="16"/>
        <end position="38"/>
    </location>
</feature>
<dbReference type="SUPFAM" id="SSF51735">
    <property type="entry name" value="NAD(P)-binding Rossmann-fold domains"/>
    <property type="match status" value="2"/>
</dbReference>
<dbReference type="RefSeq" id="WP_109534163.1">
    <property type="nucleotide sequence ID" value="NZ_CAXPUO010000095.1"/>
</dbReference>
<dbReference type="Gene3D" id="3.40.50.720">
    <property type="entry name" value="NAD(P)-binding Rossmann-like Domain"/>
    <property type="match status" value="2"/>
</dbReference>
<accession>A0A2U2C776</accession>
<comment type="similarity">
    <text evidence="1">Belongs to the polysaccharide synthase family.</text>
</comment>
<reference evidence="4 5" key="1">
    <citation type="submission" date="2018-05" db="EMBL/GenBank/DDBJ databases">
        <title>Pararhodobacter marina sp. nov., isolated from deep-sea water of the Indian Ocean.</title>
        <authorList>
            <person name="Lai Q.Sr."/>
            <person name="Liu X."/>
            <person name="Shao Z."/>
        </authorList>
    </citation>
    <scope>NUCLEOTIDE SEQUENCE [LARGE SCALE GENOMIC DNA]</scope>
    <source>
        <strain evidence="4 5">CIC4N-9</strain>
    </source>
</reference>
<evidence type="ECO:0000313" key="5">
    <source>
        <dbReference type="Proteomes" id="UP000244940"/>
    </source>
</evidence>
<dbReference type="PANTHER" id="PTHR43318:SF1">
    <property type="entry name" value="POLYSACCHARIDE BIOSYNTHESIS PROTEIN EPSC-RELATED"/>
    <property type="match status" value="1"/>
</dbReference>
<dbReference type="GeneID" id="94366208"/>
<dbReference type="Proteomes" id="UP000244940">
    <property type="component" value="Unassembled WGS sequence"/>
</dbReference>
<dbReference type="Pfam" id="PF02719">
    <property type="entry name" value="Polysacc_synt_2"/>
    <property type="match status" value="1"/>
</dbReference>
<evidence type="ECO:0000313" key="4">
    <source>
        <dbReference type="EMBL" id="PWE27748.1"/>
    </source>
</evidence>
<dbReference type="CDD" id="cd05237">
    <property type="entry name" value="UDP_invert_4-6DH_SDR_e"/>
    <property type="match status" value="1"/>
</dbReference>